<reference evidence="1 2" key="1">
    <citation type="submission" date="2016-03" db="EMBL/GenBank/DDBJ databases">
        <authorList>
            <person name="Ploux O."/>
        </authorList>
    </citation>
    <scope>NUCLEOTIDE SEQUENCE [LARGE SCALE GENOMIC DNA]</scope>
    <source>
        <strain evidence="1 2">UAMH 11012</strain>
    </source>
</reference>
<gene>
    <name evidence="1" type="ORF">PAC_13809</name>
</gene>
<dbReference type="EMBL" id="FJOG01000025">
    <property type="protein sequence ID" value="CZR63912.1"/>
    <property type="molecule type" value="Genomic_DNA"/>
</dbReference>
<dbReference type="Proteomes" id="UP000184330">
    <property type="component" value="Unassembled WGS sequence"/>
</dbReference>
<keyword evidence="2" id="KW-1185">Reference proteome</keyword>
<accession>A0A1L7XFV8</accession>
<proteinExistence type="predicted"/>
<protein>
    <submittedName>
        <fullName evidence="1">Uncharacterized protein</fullName>
    </submittedName>
</protein>
<name>A0A1L7XFV8_9HELO</name>
<sequence>MALARIPNISVSIDDCISFPAFGPATHLSSPLRKMLHPLLAAATSDPKLKRLEFTIRASVLTDIYRSVRDCRYRKVLTALEAIESVLPETVCEKWGNWEEEIGFEKEIVVVKERDGPVCAWGRCGEEEMLDEVERWELVCQDLNNFFGGRLSWGKEGMLWDERERAGNLSGICAEIRKKHEAEDNE</sequence>
<organism evidence="1 2">
    <name type="scientific">Phialocephala subalpina</name>
    <dbReference type="NCBI Taxonomy" id="576137"/>
    <lineage>
        <taxon>Eukaryota</taxon>
        <taxon>Fungi</taxon>
        <taxon>Dikarya</taxon>
        <taxon>Ascomycota</taxon>
        <taxon>Pezizomycotina</taxon>
        <taxon>Leotiomycetes</taxon>
        <taxon>Helotiales</taxon>
        <taxon>Mollisiaceae</taxon>
        <taxon>Phialocephala</taxon>
        <taxon>Phialocephala fortinii species complex</taxon>
    </lineage>
</organism>
<evidence type="ECO:0000313" key="1">
    <source>
        <dbReference type="EMBL" id="CZR63912.1"/>
    </source>
</evidence>
<evidence type="ECO:0000313" key="2">
    <source>
        <dbReference type="Proteomes" id="UP000184330"/>
    </source>
</evidence>
<dbReference type="AlphaFoldDB" id="A0A1L7XFV8"/>